<gene>
    <name evidence="1" type="ORF">CLUMA_CG019931</name>
</gene>
<dbReference type="AlphaFoldDB" id="A0A1J1J267"/>
<reference evidence="1 2" key="1">
    <citation type="submission" date="2015-04" db="EMBL/GenBank/DDBJ databases">
        <authorList>
            <person name="Syromyatnikov M.Y."/>
            <person name="Popov V.N."/>
        </authorList>
    </citation>
    <scope>NUCLEOTIDE SEQUENCE [LARGE SCALE GENOMIC DNA]</scope>
</reference>
<protein>
    <submittedName>
        <fullName evidence="1">CLUMA_CG019931, isoform A</fullName>
    </submittedName>
</protein>
<accession>A0A1J1J267</accession>
<evidence type="ECO:0000313" key="2">
    <source>
        <dbReference type="Proteomes" id="UP000183832"/>
    </source>
</evidence>
<organism evidence="1 2">
    <name type="scientific">Clunio marinus</name>
    <dbReference type="NCBI Taxonomy" id="568069"/>
    <lineage>
        <taxon>Eukaryota</taxon>
        <taxon>Metazoa</taxon>
        <taxon>Ecdysozoa</taxon>
        <taxon>Arthropoda</taxon>
        <taxon>Hexapoda</taxon>
        <taxon>Insecta</taxon>
        <taxon>Pterygota</taxon>
        <taxon>Neoptera</taxon>
        <taxon>Endopterygota</taxon>
        <taxon>Diptera</taxon>
        <taxon>Nematocera</taxon>
        <taxon>Chironomoidea</taxon>
        <taxon>Chironomidae</taxon>
        <taxon>Clunio</taxon>
    </lineage>
</organism>
<proteinExistence type="predicted"/>
<sequence length="59" mass="6605">MENKCCGKKFSQLKQKLQQQQSIKANSLSKTYSEKGLMIPLQIEVVVEIVQIGPPCIVV</sequence>
<dbReference type="EMBL" id="CVRI01000067">
    <property type="protein sequence ID" value="CRL06424.1"/>
    <property type="molecule type" value="Genomic_DNA"/>
</dbReference>
<keyword evidence="2" id="KW-1185">Reference proteome</keyword>
<evidence type="ECO:0000313" key="1">
    <source>
        <dbReference type="EMBL" id="CRL06424.1"/>
    </source>
</evidence>
<name>A0A1J1J267_9DIPT</name>
<dbReference type="Proteomes" id="UP000183832">
    <property type="component" value="Unassembled WGS sequence"/>
</dbReference>